<feature type="domain" description="C2H2-type" evidence="8">
    <location>
        <begin position="597"/>
        <end position="625"/>
    </location>
</feature>
<keyword evidence="2" id="KW-0677">Repeat</keyword>
<feature type="domain" description="C2H2-type" evidence="8">
    <location>
        <begin position="684"/>
        <end position="711"/>
    </location>
</feature>
<evidence type="ECO:0000313" key="10">
    <source>
        <dbReference type="Proteomes" id="UP001652740"/>
    </source>
</evidence>
<proteinExistence type="predicted"/>
<evidence type="ECO:0000256" key="2">
    <source>
        <dbReference type="ARBA" id="ARBA00022737"/>
    </source>
</evidence>
<dbReference type="Gene3D" id="3.40.1800.20">
    <property type="match status" value="1"/>
</dbReference>
<feature type="binding site" evidence="6">
    <location>
        <position position="18"/>
    </location>
    <ligand>
        <name>Zn(2+)</name>
        <dbReference type="ChEBI" id="CHEBI:29105"/>
    </ligand>
</feature>
<dbReference type="Proteomes" id="UP001652740">
    <property type="component" value="Unplaced"/>
</dbReference>
<reference evidence="11" key="1">
    <citation type="submission" date="2025-08" db="UniProtKB">
        <authorList>
            <consortium name="RefSeq"/>
        </authorList>
    </citation>
    <scope>IDENTIFICATION</scope>
    <source>
        <tissue evidence="11">Whole larvae</tissue>
    </source>
</reference>
<dbReference type="InterPro" id="IPR013087">
    <property type="entry name" value="Znf_C2H2_type"/>
</dbReference>
<feature type="domain" description="ZAD" evidence="9">
    <location>
        <begin position="13"/>
        <end position="83"/>
    </location>
</feature>
<dbReference type="Pfam" id="PF07776">
    <property type="entry name" value="zf-AD"/>
    <property type="match status" value="1"/>
</dbReference>
<evidence type="ECO:0000256" key="6">
    <source>
        <dbReference type="PROSITE-ProRule" id="PRU01263"/>
    </source>
</evidence>
<evidence type="ECO:0000256" key="5">
    <source>
        <dbReference type="PROSITE-ProRule" id="PRU00042"/>
    </source>
</evidence>
<gene>
    <name evidence="11" type="primary">LOC113522409</name>
</gene>
<dbReference type="PROSITE" id="PS50157">
    <property type="entry name" value="ZINC_FINGER_C2H2_2"/>
    <property type="match status" value="10"/>
</dbReference>
<dbReference type="Pfam" id="PF00096">
    <property type="entry name" value="zf-C2H2"/>
    <property type="match status" value="1"/>
</dbReference>
<feature type="binding site" evidence="6">
    <location>
        <position position="56"/>
    </location>
    <ligand>
        <name>Zn(2+)</name>
        <dbReference type="ChEBI" id="CHEBI:29105"/>
    </ligand>
</feature>
<dbReference type="PROSITE" id="PS00028">
    <property type="entry name" value="ZINC_FINGER_C2H2_1"/>
    <property type="match status" value="9"/>
</dbReference>
<feature type="domain" description="C2H2-type" evidence="8">
    <location>
        <begin position="452"/>
        <end position="480"/>
    </location>
</feature>
<feature type="domain" description="C2H2-type" evidence="8">
    <location>
        <begin position="371"/>
        <end position="394"/>
    </location>
</feature>
<evidence type="ECO:0000256" key="4">
    <source>
        <dbReference type="ARBA" id="ARBA00022833"/>
    </source>
</evidence>
<feature type="binding site" evidence="6">
    <location>
        <position position="15"/>
    </location>
    <ligand>
        <name>Zn(2+)</name>
        <dbReference type="ChEBI" id="CHEBI:29105"/>
    </ligand>
</feature>
<accession>A0ABM3M9U3</accession>
<dbReference type="SUPFAM" id="SSF57667">
    <property type="entry name" value="beta-beta-alpha zinc fingers"/>
    <property type="match status" value="5"/>
</dbReference>
<keyword evidence="3 5" id="KW-0863">Zinc-finger</keyword>
<keyword evidence="4 6" id="KW-0862">Zinc</keyword>
<feature type="compositionally biased region" description="Basic and acidic residues" evidence="7">
    <location>
        <begin position="283"/>
        <end position="292"/>
    </location>
</feature>
<dbReference type="SUPFAM" id="SSF57716">
    <property type="entry name" value="Glucocorticoid receptor-like (DNA-binding domain)"/>
    <property type="match status" value="1"/>
</dbReference>
<feature type="domain" description="C2H2-type" evidence="8">
    <location>
        <begin position="570"/>
        <end position="597"/>
    </location>
</feature>
<dbReference type="PANTHER" id="PTHR24379:SF127">
    <property type="entry name" value="BLOODY FINGERS-RELATED"/>
    <property type="match status" value="1"/>
</dbReference>
<keyword evidence="1 6" id="KW-0479">Metal-binding</keyword>
<dbReference type="PROSITE" id="PS51915">
    <property type="entry name" value="ZAD"/>
    <property type="match status" value="1"/>
</dbReference>
<evidence type="ECO:0000313" key="11">
    <source>
        <dbReference type="RefSeq" id="XP_052748205.1"/>
    </source>
</evidence>
<keyword evidence="10" id="KW-1185">Reference proteome</keyword>
<dbReference type="GeneID" id="113522409"/>
<dbReference type="SMART" id="SM00355">
    <property type="entry name" value="ZnF_C2H2"/>
    <property type="match status" value="14"/>
</dbReference>
<feature type="region of interest" description="Disordered" evidence="7">
    <location>
        <begin position="271"/>
        <end position="298"/>
    </location>
</feature>
<feature type="region of interest" description="Disordered" evidence="7">
    <location>
        <begin position="630"/>
        <end position="652"/>
    </location>
</feature>
<evidence type="ECO:0000259" key="8">
    <source>
        <dbReference type="PROSITE" id="PS50157"/>
    </source>
</evidence>
<evidence type="ECO:0000256" key="1">
    <source>
        <dbReference type="ARBA" id="ARBA00022723"/>
    </source>
</evidence>
<evidence type="ECO:0000256" key="7">
    <source>
        <dbReference type="SAM" id="MobiDB-lite"/>
    </source>
</evidence>
<sequence length="782" mass="90497">MNRLKIITSNDLLACRACLTTDVRLYNIFEHELWGQFYKLSGCQVKIDDGYPQYLCSICAAQLQKYSSFRNMCRRARDMLHGIGISRVQLTTDYIRNMDLENHHALNLSKREIYKCNFMSQTEINESFDDAIYLNDDAFKGEHDDYKEVLHIDMNDDNDPETVRTDDESESVNVKFESSEYLYDSCDNDEKIFDSNDEDADDIVMKQEASSDNGLGDDAGDYLTIIVTDKKLNTDLDYLNLNDKDVKQLLESFARSNKGVVSANSRGYAVKKGNSKRIQSKKGIADDKDERPKKSKKGRIQDLIGTTKEFAEQNNFELRIFTREEQLEEIRALKEQASAKFHCDQCGMGFIYRSKFLNHYKCRHDPSNGDYVCEICNTRFHQKRYLYNHEIFVHLFQYICKTCGFVTRARGTAEAHAAFHAGKVYTCQCGRTFGHYSSYLSHKRLTHTSELNRCEYCGESFIGELGVRMHKRKIHGDVRESRLFGCDQCEAKFRTEEALGKHQSSYCGGHNCVNCGEVFSTENLLTYHLVQSHNHRNTSEELSECGTCKTRFHNNGALWRHLEDKCGQVVPCLQCGEGFNTEEEMNEHLNTHSTDEFKCEVCKKTYRSAHFFAEHYASCHSSTKDHVRIHRKPRKRTLRDSEGENTKRESTRTPRKVMCDVCGQLCLESIYPAHLKSHSGVEAYNCTMCPKRFTLPLALQSHMKTHTEERPYECGECKKRFKLRGAVKRHVMEVHFAVRPYQCHFCLKFFENKDSAQDHMKAVHVKTPASPRIKIRRQSSTD</sequence>
<evidence type="ECO:0000259" key="9">
    <source>
        <dbReference type="PROSITE" id="PS51915"/>
    </source>
</evidence>
<dbReference type="RefSeq" id="XP_052748205.1">
    <property type="nucleotide sequence ID" value="XM_052892245.1"/>
</dbReference>
<dbReference type="SMART" id="SM00868">
    <property type="entry name" value="zf-AD"/>
    <property type="match status" value="1"/>
</dbReference>
<dbReference type="Gene3D" id="3.30.160.60">
    <property type="entry name" value="Classic Zinc Finger"/>
    <property type="match status" value="7"/>
</dbReference>
<evidence type="ECO:0000256" key="3">
    <source>
        <dbReference type="ARBA" id="ARBA00022771"/>
    </source>
</evidence>
<feature type="domain" description="C2H2-type" evidence="8">
    <location>
        <begin position="741"/>
        <end position="769"/>
    </location>
</feature>
<name>A0ABM3M9U3_GALME</name>
<dbReference type="InterPro" id="IPR036236">
    <property type="entry name" value="Znf_C2H2_sf"/>
</dbReference>
<organism evidence="10 11">
    <name type="scientific">Galleria mellonella</name>
    <name type="common">Greater wax moth</name>
    <dbReference type="NCBI Taxonomy" id="7137"/>
    <lineage>
        <taxon>Eukaryota</taxon>
        <taxon>Metazoa</taxon>
        <taxon>Ecdysozoa</taxon>
        <taxon>Arthropoda</taxon>
        <taxon>Hexapoda</taxon>
        <taxon>Insecta</taxon>
        <taxon>Pterygota</taxon>
        <taxon>Neoptera</taxon>
        <taxon>Endopterygota</taxon>
        <taxon>Lepidoptera</taxon>
        <taxon>Glossata</taxon>
        <taxon>Ditrysia</taxon>
        <taxon>Pyraloidea</taxon>
        <taxon>Pyralidae</taxon>
        <taxon>Galleriinae</taxon>
        <taxon>Galleria</taxon>
    </lineage>
</organism>
<feature type="domain" description="C2H2-type" evidence="8">
    <location>
        <begin position="510"/>
        <end position="538"/>
    </location>
</feature>
<dbReference type="PANTHER" id="PTHR24379">
    <property type="entry name" value="KRAB AND ZINC FINGER DOMAIN-CONTAINING"/>
    <property type="match status" value="1"/>
</dbReference>
<protein>
    <submittedName>
        <fullName evidence="11">Zinc finger protein 555-like isoform X1</fullName>
    </submittedName>
</protein>
<dbReference type="InterPro" id="IPR012934">
    <property type="entry name" value="Znf_AD"/>
</dbReference>
<feature type="binding site" evidence="6">
    <location>
        <position position="59"/>
    </location>
    <ligand>
        <name>Zn(2+)</name>
        <dbReference type="ChEBI" id="CHEBI:29105"/>
    </ligand>
</feature>
<feature type="domain" description="C2H2-type" evidence="8">
    <location>
        <begin position="341"/>
        <end position="369"/>
    </location>
</feature>
<feature type="domain" description="C2H2-type" evidence="8">
    <location>
        <begin position="712"/>
        <end position="740"/>
    </location>
</feature>
<feature type="domain" description="C2H2-type" evidence="8">
    <location>
        <begin position="425"/>
        <end position="452"/>
    </location>
</feature>
<feature type="compositionally biased region" description="Basic and acidic residues" evidence="7">
    <location>
        <begin position="638"/>
        <end position="652"/>
    </location>
</feature>